<protein>
    <submittedName>
        <fullName evidence="10">Pyruvate carboxylase</fullName>
    </submittedName>
</protein>
<dbReference type="AlphaFoldDB" id="A0A915LLP3"/>
<dbReference type="Proteomes" id="UP000887561">
    <property type="component" value="Unplaced"/>
</dbReference>
<evidence type="ECO:0000313" key="10">
    <source>
        <dbReference type="WBParaSite" id="scaffold1416_cov241.g3080"/>
    </source>
</evidence>
<dbReference type="PROSITE" id="PS50979">
    <property type="entry name" value="BC"/>
    <property type="match status" value="1"/>
</dbReference>
<dbReference type="FunFam" id="3.30.1490.20:FF:000003">
    <property type="entry name" value="acetyl-CoA carboxylase isoform X1"/>
    <property type="match status" value="1"/>
</dbReference>
<keyword evidence="2" id="KW-0436">Ligase</keyword>
<dbReference type="InterPro" id="IPR011764">
    <property type="entry name" value="Biotin_carboxylation_dom"/>
</dbReference>
<dbReference type="InterPro" id="IPR011761">
    <property type="entry name" value="ATP-grasp"/>
</dbReference>
<evidence type="ECO:0000256" key="1">
    <source>
        <dbReference type="ARBA" id="ARBA00001953"/>
    </source>
</evidence>
<dbReference type="GO" id="GO:0004736">
    <property type="term" value="F:pyruvate carboxylase activity"/>
    <property type="evidence" value="ECO:0007669"/>
    <property type="project" value="TreeGrafter"/>
</dbReference>
<dbReference type="GO" id="GO:0006094">
    <property type="term" value="P:gluconeogenesis"/>
    <property type="evidence" value="ECO:0007669"/>
    <property type="project" value="TreeGrafter"/>
</dbReference>
<evidence type="ECO:0000256" key="3">
    <source>
        <dbReference type="ARBA" id="ARBA00022741"/>
    </source>
</evidence>
<dbReference type="Gene3D" id="3.30.470.20">
    <property type="entry name" value="ATP-grasp fold, B domain"/>
    <property type="match status" value="2"/>
</dbReference>
<dbReference type="PROSITE" id="PS50975">
    <property type="entry name" value="ATP_GRASP"/>
    <property type="match status" value="1"/>
</dbReference>
<evidence type="ECO:0000256" key="5">
    <source>
        <dbReference type="ARBA" id="ARBA00023267"/>
    </source>
</evidence>
<dbReference type="InterPro" id="IPR055268">
    <property type="entry name" value="PCB-like"/>
</dbReference>
<dbReference type="InterPro" id="IPR016185">
    <property type="entry name" value="PreATP-grasp_dom_sf"/>
</dbReference>
<sequence length="531" mass="60420">MTILHIRPKRARIQTFYRCVKNIVRYDSTSTDQREFNKVMVANRGEIATRVFRALTEMNKTSVAIYSEQDKHSIHVYKADEAYLIGKGLPPVAAYLNIDQIVDVALRNQVAARQAAIEAGVQVVPGTNHPVTSADEVMDFVKQYGTPIIVKAAYGGGGRGMRKVEREDDVENAFNRAFSEAQAAFGDGSLFVERFVERPRHIEVQIMGDHYGNLIHLYERDCSVQRRHQKVVELAPAPILDPIIRQKMLDDAIKLTKHVGYQNVGTVEFLLDRAGNHYFMEVNARLQVEHTVTEEITGVDLVGLGGGKKSKIFLKVQAQIRIAEGKSLDDIKLKQDAISCSCVEQYNCFDNMKEDVGECFDECIDRAGLETEVNEANCMPMRKRILYSYYSCIHSETSMNQSCAWTSDEQKVEFRDFDAIFLRLIRPIADREYQHLELLSYGTDLPFVRRTISIEKCARECGMKKLKNLLCFSQRRCGLYVNEFGLGEIMEKCEQQMNLKDRFAEVCDCFTKSGASEIAPFCAKIRTKQFP</sequence>
<dbReference type="InterPro" id="IPR005479">
    <property type="entry name" value="CPAse_ATP-bd"/>
</dbReference>
<keyword evidence="9" id="KW-1185">Reference proteome</keyword>
<dbReference type="SUPFAM" id="SSF52440">
    <property type="entry name" value="PreATP-grasp domain"/>
    <property type="match status" value="1"/>
</dbReference>
<proteinExistence type="predicted"/>
<dbReference type="GO" id="GO:0005737">
    <property type="term" value="C:cytoplasm"/>
    <property type="evidence" value="ECO:0007669"/>
    <property type="project" value="TreeGrafter"/>
</dbReference>
<dbReference type="PANTHER" id="PTHR43778:SF2">
    <property type="entry name" value="PYRUVATE CARBOXYLASE, MITOCHONDRIAL"/>
    <property type="match status" value="1"/>
</dbReference>
<evidence type="ECO:0000256" key="2">
    <source>
        <dbReference type="ARBA" id="ARBA00022598"/>
    </source>
</evidence>
<feature type="domain" description="Biotin carboxylation" evidence="8">
    <location>
        <begin position="35"/>
        <end position="531"/>
    </location>
</feature>
<reference evidence="10" key="1">
    <citation type="submission" date="2022-11" db="UniProtKB">
        <authorList>
            <consortium name="WormBaseParasite"/>
        </authorList>
    </citation>
    <scope>IDENTIFICATION</scope>
</reference>
<keyword evidence="4 6" id="KW-0067">ATP-binding</keyword>
<dbReference type="WBParaSite" id="scaffold1416_cov241.g3080">
    <property type="protein sequence ID" value="scaffold1416_cov241.g3080"/>
    <property type="gene ID" value="scaffold1416_cov241.g3080"/>
</dbReference>
<dbReference type="PROSITE" id="PS00867">
    <property type="entry name" value="CPSASE_2"/>
    <property type="match status" value="1"/>
</dbReference>
<dbReference type="GO" id="GO:0005524">
    <property type="term" value="F:ATP binding"/>
    <property type="evidence" value="ECO:0007669"/>
    <property type="project" value="UniProtKB-UniRule"/>
</dbReference>
<evidence type="ECO:0000256" key="6">
    <source>
        <dbReference type="PROSITE-ProRule" id="PRU00409"/>
    </source>
</evidence>
<evidence type="ECO:0000259" key="7">
    <source>
        <dbReference type="PROSITE" id="PS50975"/>
    </source>
</evidence>
<evidence type="ECO:0000259" key="8">
    <source>
        <dbReference type="PROSITE" id="PS50979"/>
    </source>
</evidence>
<organism evidence="9 10">
    <name type="scientific">Meloidogyne javanica</name>
    <name type="common">Root-knot nematode worm</name>
    <dbReference type="NCBI Taxonomy" id="6303"/>
    <lineage>
        <taxon>Eukaryota</taxon>
        <taxon>Metazoa</taxon>
        <taxon>Ecdysozoa</taxon>
        <taxon>Nematoda</taxon>
        <taxon>Chromadorea</taxon>
        <taxon>Rhabditida</taxon>
        <taxon>Tylenchina</taxon>
        <taxon>Tylenchomorpha</taxon>
        <taxon>Tylenchoidea</taxon>
        <taxon>Meloidogynidae</taxon>
        <taxon>Meloidogyninae</taxon>
        <taxon>Meloidogyne</taxon>
        <taxon>Meloidogyne incognita group</taxon>
    </lineage>
</organism>
<evidence type="ECO:0000256" key="4">
    <source>
        <dbReference type="ARBA" id="ARBA00022840"/>
    </source>
</evidence>
<keyword evidence="5" id="KW-0092">Biotin</keyword>
<name>A0A915LLP3_MELJA</name>
<keyword evidence="3 6" id="KW-0547">Nucleotide-binding</keyword>
<accession>A0A915LLP3</accession>
<dbReference type="PANTHER" id="PTHR43778">
    <property type="entry name" value="PYRUVATE CARBOXYLASE"/>
    <property type="match status" value="1"/>
</dbReference>
<feature type="domain" description="ATP-grasp" evidence="7">
    <location>
        <begin position="113"/>
        <end position="310"/>
    </location>
</feature>
<comment type="cofactor">
    <cofactor evidence="1">
        <name>biotin</name>
        <dbReference type="ChEBI" id="CHEBI:57586"/>
    </cofactor>
</comment>
<dbReference type="Pfam" id="PF02786">
    <property type="entry name" value="CPSase_L_D2"/>
    <property type="match status" value="1"/>
</dbReference>
<evidence type="ECO:0000313" key="9">
    <source>
        <dbReference type="Proteomes" id="UP000887561"/>
    </source>
</evidence>
<dbReference type="SUPFAM" id="SSF56059">
    <property type="entry name" value="Glutathione synthetase ATP-binding domain-like"/>
    <property type="match status" value="1"/>
</dbReference>
<dbReference type="GO" id="GO:0046872">
    <property type="term" value="F:metal ion binding"/>
    <property type="evidence" value="ECO:0007669"/>
    <property type="project" value="InterPro"/>
</dbReference>